<evidence type="ECO:0000313" key="8">
    <source>
        <dbReference type="EMBL" id="SHM34397.1"/>
    </source>
</evidence>
<feature type="transmembrane region" description="Helical" evidence="6">
    <location>
        <begin position="152"/>
        <end position="170"/>
    </location>
</feature>
<keyword evidence="9" id="KW-1185">Reference proteome</keyword>
<feature type="domain" description="EamA" evidence="7">
    <location>
        <begin position="154"/>
        <end position="285"/>
    </location>
</feature>
<evidence type="ECO:0000256" key="3">
    <source>
        <dbReference type="ARBA" id="ARBA00022692"/>
    </source>
</evidence>
<dbReference type="EMBL" id="FRBR01000014">
    <property type="protein sequence ID" value="SHM34397.1"/>
    <property type="molecule type" value="Genomic_DNA"/>
</dbReference>
<feature type="domain" description="EamA" evidence="7">
    <location>
        <begin position="10"/>
        <end position="142"/>
    </location>
</feature>
<dbReference type="OrthoDB" id="9815809at2"/>
<dbReference type="InterPro" id="IPR000620">
    <property type="entry name" value="EamA_dom"/>
</dbReference>
<evidence type="ECO:0000313" key="9">
    <source>
        <dbReference type="Proteomes" id="UP000183974"/>
    </source>
</evidence>
<evidence type="ECO:0000259" key="7">
    <source>
        <dbReference type="Pfam" id="PF00892"/>
    </source>
</evidence>
<feature type="transmembrane region" description="Helical" evidence="6">
    <location>
        <begin position="101"/>
        <end position="120"/>
    </location>
</feature>
<feature type="transmembrane region" description="Helical" evidence="6">
    <location>
        <begin position="41"/>
        <end position="63"/>
    </location>
</feature>
<dbReference type="Pfam" id="PF00892">
    <property type="entry name" value="EamA"/>
    <property type="match status" value="2"/>
</dbReference>
<feature type="transmembrane region" description="Helical" evidence="6">
    <location>
        <begin position="248"/>
        <end position="267"/>
    </location>
</feature>
<evidence type="ECO:0000256" key="6">
    <source>
        <dbReference type="SAM" id="Phobius"/>
    </source>
</evidence>
<keyword evidence="5 6" id="KW-0472">Membrane</keyword>
<keyword evidence="3 6" id="KW-0812">Transmembrane</keyword>
<comment type="subcellular location">
    <subcellularLocation>
        <location evidence="1">Membrane</location>
        <topology evidence="1">Multi-pass membrane protein</topology>
    </subcellularLocation>
</comment>
<accession>A0A1M7I1X6</accession>
<protein>
    <submittedName>
        <fullName evidence="8">Threonine/homoserine efflux transporter RhtA</fullName>
    </submittedName>
</protein>
<reference evidence="8 9" key="1">
    <citation type="submission" date="2016-11" db="EMBL/GenBank/DDBJ databases">
        <authorList>
            <person name="Jaros S."/>
            <person name="Januszkiewicz K."/>
            <person name="Wedrychowicz H."/>
        </authorList>
    </citation>
    <scope>NUCLEOTIDE SEQUENCE [LARGE SCALE GENOMIC DNA]</scope>
    <source>
        <strain evidence="8 9">DSM 29589</strain>
    </source>
</reference>
<feature type="transmembrane region" description="Helical" evidence="6">
    <location>
        <begin position="182"/>
        <end position="201"/>
    </location>
</feature>
<proteinExistence type="inferred from homology"/>
<gene>
    <name evidence="8" type="ORF">SAMN05444398_11450</name>
</gene>
<feature type="transmembrane region" description="Helical" evidence="6">
    <location>
        <begin position="127"/>
        <end position="146"/>
    </location>
</feature>
<evidence type="ECO:0000256" key="5">
    <source>
        <dbReference type="ARBA" id="ARBA00023136"/>
    </source>
</evidence>
<keyword evidence="4 6" id="KW-1133">Transmembrane helix</keyword>
<dbReference type="Proteomes" id="UP000183974">
    <property type="component" value="Unassembled WGS sequence"/>
</dbReference>
<evidence type="ECO:0000256" key="4">
    <source>
        <dbReference type="ARBA" id="ARBA00022989"/>
    </source>
</evidence>
<dbReference type="PANTHER" id="PTHR22911:SF6">
    <property type="entry name" value="SOLUTE CARRIER FAMILY 35 MEMBER G1"/>
    <property type="match status" value="1"/>
</dbReference>
<feature type="transmembrane region" description="Helical" evidence="6">
    <location>
        <begin position="217"/>
        <end position="236"/>
    </location>
</feature>
<dbReference type="SUPFAM" id="SSF103481">
    <property type="entry name" value="Multidrug resistance efflux transporter EmrE"/>
    <property type="match status" value="2"/>
</dbReference>
<dbReference type="Gene3D" id="1.10.3730.20">
    <property type="match status" value="1"/>
</dbReference>
<evidence type="ECO:0000256" key="1">
    <source>
        <dbReference type="ARBA" id="ARBA00004141"/>
    </source>
</evidence>
<evidence type="ECO:0000256" key="2">
    <source>
        <dbReference type="ARBA" id="ARBA00009853"/>
    </source>
</evidence>
<organism evidence="8 9">
    <name type="scientific">Roseovarius pacificus</name>
    <dbReference type="NCBI Taxonomy" id="337701"/>
    <lineage>
        <taxon>Bacteria</taxon>
        <taxon>Pseudomonadati</taxon>
        <taxon>Pseudomonadota</taxon>
        <taxon>Alphaproteobacteria</taxon>
        <taxon>Rhodobacterales</taxon>
        <taxon>Roseobacteraceae</taxon>
        <taxon>Roseovarius</taxon>
    </lineage>
</organism>
<dbReference type="PANTHER" id="PTHR22911">
    <property type="entry name" value="ACYL-MALONYL CONDENSING ENZYME-RELATED"/>
    <property type="match status" value="1"/>
</dbReference>
<sequence>MSQSNDRVLAGILCMIAFSAIAPVMDAFAKATPDYIPVMEILAFRFGLQGLFLLPLALGLGMAHRPGWRECGLHLARAALIVVATGLFFTAIRYMPIANAIAIFFVEPFILTLLGGFLLGEEVGWRRIVACMVGFGGAVLVIQPSFQDLGPVALFPLGTALCFALYMVMTRKMARVTHPITLQGYTALAAMAIIAPLLLLFDGTGNALLDPAMPHGFAVWTLLAVGVISTVSHLFISFAVRLAPAATVAPLQYLEIVAATAVGYWAFGDFPNALTWVGIAIIVGSGLYVFARERLQSIRRRPLPPV</sequence>
<feature type="transmembrane region" description="Helical" evidence="6">
    <location>
        <begin position="75"/>
        <end position="95"/>
    </location>
</feature>
<feature type="transmembrane region" description="Helical" evidence="6">
    <location>
        <begin position="273"/>
        <end position="291"/>
    </location>
</feature>
<dbReference type="GO" id="GO:0016020">
    <property type="term" value="C:membrane"/>
    <property type="evidence" value="ECO:0007669"/>
    <property type="project" value="UniProtKB-SubCell"/>
</dbReference>
<dbReference type="RefSeq" id="WP_073036709.1">
    <property type="nucleotide sequence ID" value="NZ_BMLR01000014.1"/>
</dbReference>
<dbReference type="InterPro" id="IPR037185">
    <property type="entry name" value="EmrE-like"/>
</dbReference>
<name>A0A1M7I1X6_9RHOB</name>
<comment type="similarity">
    <text evidence="2">Belongs to the drug/metabolite transporter (DMT) superfamily. 10 TMS drug/metabolite exporter (DME) (TC 2.A.7.3) family.</text>
</comment>
<dbReference type="AlphaFoldDB" id="A0A1M7I1X6"/>